<dbReference type="GO" id="GO:0042910">
    <property type="term" value="F:xenobiotic transmembrane transporter activity"/>
    <property type="evidence" value="ECO:0007669"/>
    <property type="project" value="InterPro"/>
</dbReference>
<name>A0A975GVG3_9CAUL</name>
<evidence type="ECO:0000256" key="5">
    <source>
        <dbReference type="ARBA" id="ARBA00022692"/>
    </source>
</evidence>
<accession>A0A975GVG3</accession>
<feature type="transmembrane region" description="Helical" evidence="8">
    <location>
        <begin position="31"/>
        <end position="50"/>
    </location>
</feature>
<feature type="transmembrane region" description="Helical" evidence="8">
    <location>
        <begin position="360"/>
        <end position="383"/>
    </location>
</feature>
<dbReference type="Proteomes" id="UP000663918">
    <property type="component" value="Chromosome"/>
</dbReference>
<dbReference type="RefSeq" id="WP_207869109.1">
    <property type="nucleotide sequence ID" value="NZ_CP062222.1"/>
</dbReference>
<keyword evidence="7 8" id="KW-0472">Membrane</keyword>
<reference evidence="10" key="1">
    <citation type="submission" date="2020-09" db="EMBL/GenBank/DDBJ databases">
        <title>Brevundimonas sp. LVF2 isolated from a puddle in Goettingen, Germany.</title>
        <authorList>
            <person name="Friedrich I."/>
            <person name="Klassen A."/>
            <person name="Hannes N."/>
            <person name="Schneider D."/>
            <person name="Hertel R."/>
            <person name="Daniel R."/>
        </authorList>
    </citation>
    <scope>NUCLEOTIDE SEQUENCE</scope>
    <source>
        <strain evidence="10">LVF2</strain>
    </source>
</reference>
<keyword evidence="4" id="KW-1003">Cell membrane</keyword>
<proteinExistence type="inferred from homology"/>
<feature type="transmembrane region" description="Helical" evidence="8">
    <location>
        <begin position="389"/>
        <end position="411"/>
    </location>
</feature>
<protein>
    <recommendedName>
        <fullName evidence="8">Bcr/CflA family efflux transporter</fullName>
    </recommendedName>
</protein>
<feature type="transmembrane region" description="Helical" evidence="8">
    <location>
        <begin position="301"/>
        <end position="321"/>
    </location>
</feature>
<feature type="transmembrane region" description="Helical" evidence="8">
    <location>
        <begin position="123"/>
        <end position="144"/>
    </location>
</feature>
<evidence type="ECO:0000256" key="2">
    <source>
        <dbReference type="ARBA" id="ARBA00006236"/>
    </source>
</evidence>
<evidence type="ECO:0000256" key="1">
    <source>
        <dbReference type="ARBA" id="ARBA00004651"/>
    </source>
</evidence>
<dbReference type="KEGG" id="bgoe:IFJ75_15180"/>
<evidence type="ECO:0000259" key="9">
    <source>
        <dbReference type="PROSITE" id="PS50850"/>
    </source>
</evidence>
<dbReference type="InterPro" id="IPR011701">
    <property type="entry name" value="MFS"/>
</dbReference>
<keyword evidence="6 8" id="KW-1133">Transmembrane helix</keyword>
<dbReference type="PROSITE" id="PS50850">
    <property type="entry name" value="MFS"/>
    <property type="match status" value="1"/>
</dbReference>
<feature type="transmembrane region" description="Helical" evidence="8">
    <location>
        <begin position="70"/>
        <end position="86"/>
    </location>
</feature>
<dbReference type="Gene3D" id="1.20.1720.10">
    <property type="entry name" value="Multidrug resistance protein D"/>
    <property type="match status" value="1"/>
</dbReference>
<dbReference type="InterPro" id="IPR036259">
    <property type="entry name" value="MFS_trans_sf"/>
</dbReference>
<feature type="transmembrane region" description="Helical" evidence="8">
    <location>
        <begin position="236"/>
        <end position="254"/>
    </location>
</feature>
<dbReference type="SUPFAM" id="SSF103473">
    <property type="entry name" value="MFS general substrate transporter"/>
    <property type="match status" value="1"/>
</dbReference>
<sequence length="428" mass="44808">MTRPSDQTPAYAAELEAEAKVAAKGPGFPEFVCMIALMMALNALAIDSMLPALPAMGDALGVVSENSRQWIVTAYLLGFGVAQIVYGPLADRFGRKPILMIGVGIYVAFSVVAMLAPSFETLIIARVGQGLGSAATRVLAVSIVRDRFSGRTMARVMSLSFLVFLGVPILAPSLGQLILLFAPWEGIFAVLAFAGIALMIWTGLRLPETLHPEDRLPIEAKRIAGAFKAVVTNRQAMGYTLAMAAVQGALFGFINSSQQIFYDVFEAPGLFTTVFAVIAGGIAVASIVNARIVVKLGSRKISHTALLGFTGIAAVHAAVVLSGHESIWSFAALQAMTMFCFGLMAGNFGSMAMEPMGHIAGTASSAQGFISTIIGSLTGFAIGQQFNGTVAPMIVGFTGCGLIAIVAVLFAERGRLFVPRNPVPAPAA</sequence>
<comment type="similarity">
    <text evidence="2 8">Belongs to the major facilitator superfamily. Bcr/CmlA family.</text>
</comment>
<evidence type="ECO:0000313" key="11">
    <source>
        <dbReference type="Proteomes" id="UP000663918"/>
    </source>
</evidence>
<keyword evidence="3 8" id="KW-0813">Transport</keyword>
<dbReference type="PANTHER" id="PTHR23502:SF132">
    <property type="entry name" value="POLYAMINE TRANSPORTER 2-RELATED"/>
    <property type="match status" value="1"/>
</dbReference>
<evidence type="ECO:0000256" key="4">
    <source>
        <dbReference type="ARBA" id="ARBA00022475"/>
    </source>
</evidence>
<dbReference type="InterPro" id="IPR020846">
    <property type="entry name" value="MFS_dom"/>
</dbReference>
<feature type="transmembrane region" description="Helical" evidence="8">
    <location>
        <begin position="98"/>
        <end position="117"/>
    </location>
</feature>
<dbReference type="InterPro" id="IPR004812">
    <property type="entry name" value="Efflux_drug-R_Bcr/CmlA"/>
</dbReference>
<feature type="transmembrane region" description="Helical" evidence="8">
    <location>
        <begin position="187"/>
        <end position="206"/>
    </location>
</feature>
<keyword evidence="5 8" id="KW-0812">Transmembrane</keyword>
<dbReference type="Pfam" id="PF07690">
    <property type="entry name" value="MFS_1"/>
    <property type="match status" value="1"/>
</dbReference>
<dbReference type="AlphaFoldDB" id="A0A975GVG3"/>
<evidence type="ECO:0000256" key="7">
    <source>
        <dbReference type="ARBA" id="ARBA00023136"/>
    </source>
</evidence>
<organism evidence="10 11">
    <name type="scientific">Brevundimonas goettingensis</name>
    <dbReference type="NCBI Taxonomy" id="2774190"/>
    <lineage>
        <taxon>Bacteria</taxon>
        <taxon>Pseudomonadati</taxon>
        <taxon>Pseudomonadota</taxon>
        <taxon>Alphaproteobacteria</taxon>
        <taxon>Caulobacterales</taxon>
        <taxon>Caulobacteraceae</taxon>
        <taxon>Brevundimonas</taxon>
    </lineage>
</organism>
<evidence type="ECO:0000256" key="8">
    <source>
        <dbReference type="RuleBase" id="RU365088"/>
    </source>
</evidence>
<dbReference type="NCBIfam" id="TIGR00710">
    <property type="entry name" value="efflux_Bcr_CflA"/>
    <property type="match status" value="1"/>
</dbReference>
<feature type="transmembrane region" description="Helical" evidence="8">
    <location>
        <begin position="274"/>
        <end position="294"/>
    </location>
</feature>
<feature type="domain" description="Major facilitator superfamily (MFS) profile" evidence="9">
    <location>
        <begin position="31"/>
        <end position="416"/>
    </location>
</feature>
<evidence type="ECO:0000256" key="3">
    <source>
        <dbReference type="ARBA" id="ARBA00022448"/>
    </source>
</evidence>
<evidence type="ECO:0000256" key="6">
    <source>
        <dbReference type="ARBA" id="ARBA00022989"/>
    </source>
</evidence>
<dbReference type="PANTHER" id="PTHR23502">
    <property type="entry name" value="MAJOR FACILITATOR SUPERFAMILY"/>
    <property type="match status" value="1"/>
</dbReference>
<gene>
    <name evidence="10" type="ORF">IFJ75_15180</name>
</gene>
<feature type="transmembrane region" description="Helical" evidence="8">
    <location>
        <begin position="156"/>
        <end position="181"/>
    </location>
</feature>
<comment type="subcellular location">
    <subcellularLocation>
        <location evidence="8">Cell inner membrane</location>
        <topology evidence="8">Multi-pass membrane protein</topology>
    </subcellularLocation>
    <subcellularLocation>
        <location evidence="1">Cell membrane</location>
        <topology evidence="1">Multi-pass membrane protein</topology>
    </subcellularLocation>
</comment>
<keyword evidence="8" id="KW-0997">Cell inner membrane</keyword>
<dbReference type="GO" id="GO:0005886">
    <property type="term" value="C:plasma membrane"/>
    <property type="evidence" value="ECO:0007669"/>
    <property type="project" value="UniProtKB-SubCell"/>
</dbReference>
<dbReference type="EMBL" id="CP062222">
    <property type="protein sequence ID" value="QTC90593.1"/>
    <property type="molecule type" value="Genomic_DNA"/>
</dbReference>
<dbReference type="CDD" id="cd17320">
    <property type="entry name" value="MFS_MdfA_MDR_like"/>
    <property type="match status" value="1"/>
</dbReference>
<evidence type="ECO:0000313" key="10">
    <source>
        <dbReference type="EMBL" id="QTC90593.1"/>
    </source>
</evidence>
<dbReference type="GO" id="GO:1990961">
    <property type="term" value="P:xenobiotic detoxification by transmembrane export across the plasma membrane"/>
    <property type="evidence" value="ECO:0007669"/>
    <property type="project" value="InterPro"/>
</dbReference>
<feature type="transmembrane region" description="Helical" evidence="8">
    <location>
        <begin position="327"/>
        <end position="348"/>
    </location>
</feature>
<keyword evidence="11" id="KW-1185">Reference proteome</keyword>